<dbReference type="Pfam" id="PF13545">
    <property type="entry name" value="HTH_Crp_2"/>
    <property type="match status" value="1"/>
</dbReference>
<protein>
    <submittedName>
        <fullName evidence="6">cAMP-binding domain of CRP or a regulatory subunit of cAMP-dependent protein kinases</fullName>
    </submittedName>
</protein>
<keyword evidence="2" id="KW-0238">DNA-binding</keyword>
<dbReference type="InterPro" id="IPR012318">
    <property type="entry name" value="HTH_CRP"/>
</dbReference>
<feature type="domain" description="HTH crp-type" evidence="5">
    <location>
        <begin position="149"/>
        <end position="223"/>
    </location>
</feature>
<dbReference type="InterPro" id="IPR018490">
    <property type="entry name" value="cNMP-bd_dom_sf"/>
</dbReference>
<dbReference type="InterPro" id="IPR000595">
    <property type="entry name" value="cNMP-bd_dom"/>
</dbReference>
<dbReference type="GO" id="GO:0003677">
    <property type="term" value="F:DNA binding"/>
    <property type="evidence" value="ECO:0007669"/>
    <property type="project" value="UniProtKB-KW"/>
</dbReference>
<evidence type="ECO:0000313" key="6">
    <source>
        <dbReference type="EMBL" id="SDY10402.1"/>
    </source>
</evidence>
<dbReference type="GO" id="GO:0016301">
    <property type="term" value="F:kinase activity"/>
    <property type="evidence" value="ECO:0007669"/>
    <property type="project" value="UniProtKB-KW"/>
</dbReference>
<dbReference type="InterPro" id="IPR036390">
    <property type="entry name" value="WH_DNA-bd_sf"/>
</dbReference>
<dbReference type="CDD" id="cd00038">
    <property type="entry name" value="CAP_ED"/>
    <property type="match status" value="1"/>
</dbReference>
<keyword evidence="3" id="KW-0804">Transcription</keyword>
<dbReference type="InterPro" id="IPR036388">
    <property type="entry name" value="WH-like_DNA-bd_sf"/>
</dbReference>
<dbReference type="Gene3D" id="1.10.10.10">
    <property type="entry name" value="Winged helix-like DNA-binding domain superfamily/Winged helix DNA-binding domain"/>
    <property type="match status" value="1"/>
</dbReference>
<gene>
    <name evidence="6" type="ORF">SAMN05444340_103227</name>
</gene>
<dbReference type="PROSITE" id="PS51063">
    <property type="entry name" value="HTH_CRP_2"/>
    <property type="match status" value="1"/>
</dbReference>
<evidence type="ECO:0000256" key="2">
    <source>
        <dbReference type="ARBA" id="ARBA00023125"/>
    </source>
</evidence>
<keyword evidence="1" id="KW-0805">Transcription regulation</keyword>
<name>A0A1H3H4G1_9RHOB</name>
<dbReference type="PROSITE" id="PS50042">
    <property type="entry name" value="CNMP_BINDING_3"/>
    <property type="match status" value="1"/>
</dbReference>
<reference evidence="6 7" key="1">
    <citation type="submission" date="2016-10" db="EMBL/GenBank/DDBJ databases">
        <authorList>
            <person name="de Groot N.N."/>
        </authorList>
    </citation>
    <scope>NUCLEOTIDE SEQUENCE [LARGE SCALE GENOMIC DNA]</scope>
    <source>
        <strain evidence="6 7">DSM 26880</strain>
    </source>
</reference>
<dbReference type="Proteomes" id="UP000199286">
    <property type="component" value="Unassembled WGS sequence"/>
</dbReference>
<dbReference type="InterPro" id="IPR014710">
    <property type="entry name" value="RmlC-like_jellyroll"/>
</dbReference>
<organism evidence="6 7">
    <name type="scientific">Citreimonas salinaria</name>
    <dbReference type="NCBI Taxonomy" id="321339"/>
    <lineage>
        <taxon>Bacteria</taxon>
        <taxon>Pseudomonadati</taxon>
        <taxon>Pseudomonadota</taxon>
        <taxon>Alphaproteobacteria</taxon>
        <taxon>Rhodobacterales</taxon>
        <taxon>Roseobacteraceae</taxon>
        <taxon>Citreimonas</taxon>
    </lineage>
</organism>
<evidence type="ECO:0000259" key="5">
    <source>
        <dbReference type="PROSITE" id="PS51063"/>
    </source>
</evidence>
<dbReference type="AlphaFoldDB" id="A0A1H3H4G1"/>
<keyword evidence="6" id="KW-0418">Kinase</keyword>
<evidence type="ECO:0000259" key="4">
    <source>
        <dbReference type="PROSITE" id="PS50042"/>
    </source>
</evidence>
<dbReference type="Gene3D" id="2.60.120.10">
    <property type="entry name" value="Jelly Rolls"/>
    <property type="match status" value="1"/>
</dbReference>
<evidence type="ECO:0000313" key="7">
    <source>
        <dbReference type="Proteomes" id="UP000199286"/>
    </source>
</evidence>
<evidence type="ECO:0000256" key="3">
    <source>
        <dbReference type="ARBA" id="ARBA00023163"/>
    </source>
</evidence>
<feature type="domain" description="Cyclic nucleotide-binding" evidence="4">
    <location>
        <begin position="15"/>
        <end position="102"/>
    </location>
</feature>
<dbReference type="SUPFAM" id="SSF46785">
    <property type="entry name" value="Winged helix' DNA-binding domain"/>
    <property type="match status" value="1"/>
</dbReference>
<accession>A0A1H3H4G1</accession>
<sequence length="242" mass="26717">MQIPCRTCPLRALPTFQSLSPEELAVTEKLKRGELRVEAGMPILSEGSNSPQLFTVLEGQALRFKSLENGERQVLGFVFPGDFIGLQAAVMAEMEHSVTAVTPMLLCVFDRGDLVRLYQDSPTRAFDLTWIAAEEESMLAEALATVGQQGARARVAWGLLRLMDRAETAGLVRDGVAPMPFRQHDLADALGLSVVHTNKTLASLRADGLATLRDRTLTIHDRPRLERLVGTTMRRARTRPLI</sequence>
<dbReference type="Pfam" id="PF00027">
    <property type="entry name" value="cNMP_binding"/>
    <property type="match status" value="1"/>
</dbReference>
<proteinExistence type="predicted"/>
<dbReference type="GO" id="GO:0006355">
    <property type="term" value="P:regulation of DNA-templated transcription"/>
    <property type="evidence" value="ECO:0007669"/>
    <property type="project" value="InterPro"/>
</dbReference>
<dbReference type="OrthoDB" id="7584044at2"/>
<dbReference type="EMBL" id="FNPF01000003">
    <property type="protein sequence ID" value="SDY10402.1"/>
    <property type="molecule type" value="Genomic_DNA"/>
</dbReference>
<dbReference type="SUPFAM" id="SSF51206">
    <property type="entry name" value="cAMP-binding domain-like"/>
    <property type="match status" value="1"/>
</dbReference>
<keyword evidence="6" id="KW-0808">Transferase</keyword>
<evidence type="ECO:0000256" key="1">
    <source>
        <dbReference type="ARBA" id="ARBA00023015"/>
    </source>
</evidence>
<dbReference type="STRING" id="321339.SAMN05444340_103227"/>
<dbReference type="RefSeq" id="WP_089880386.1">
    <property type="nucleotide sequence ID" value="NZ_FNPF01000003.1"/>
</dbReference>
<keyword evidence="7" id="KW-1185">Reference proteome</keyword>